<reference evidence="1" key="2">
    <citation type="submission" date="2023-02" db="EMBL/GenBank/DDBJ databases">
        <authorList>
            <consortium name="DOE Joint Genome Institute"/>
            <person name="Mondo S.J."/>
            <person name="Chang Y."/>
            <person name="Wang Y."/>
            <person name="Ahrendt S."/>
            <person name="Andreopoulos W."/>
            <person name="Barry K."/>
            <person name="Beard J."/>
            <person name="Benny G.L."/>
            <person name="Blankenship S."/>
            <person name="Bonito G."/>
            <person name="Cuomo C."/>
            <person name="Desiro A."/>
            <person name="Gervers K.A."/>
            <person name="Hundley H."/>
            <person name="Kuo A."/>
            <person name="LaButti K."/>
            <person name="Lang B.F."/>
            <person name="Lipzen A."/>
            <person name="O'Donnell K."/>
            <person name="Pangilinan J."/>
            <person name="Reynolds N."/>
            <person name="Sandor L."/>
            <person name="Smith M.W."/>
            <person name="Tsang A."/>
            <person name="Grigoriev I.V."/>
            <person name="Stajich J.E."/>
            <person name="Spatafora J.W."/>
        </authorList>
    </citation>
    <scope>NUCLEOTIDE SEQUENCE</scope>
    <source>
        <strain evidence="1">RSA 2281</strain>
    </source>
</reference>
<protein>
    <submittedName>
        <fullName evidence="1">Uncharacterized protein</fullName>
    </submittedName>
</protein>
<gene>
    <name evidence="1" type="ORF">BDA99DRAFT_492083</name>
</gene>
<reference evidence="1" key="1">
    <citation type="journal article" date="2022" name="IScience">
        <title>Evolution of zygomycete secretomes and the origins of terrestrial fungal ecologies.</title>
        <authorList>
            <person name="Chang Y."/>
            <person name="Wang Y."/>
            <person name="Mondo S."/>
            <person name="Ahrendt S."/>
            <person name="Andreopoulos W."/>
            <person name="Barry K."/>
            <person name="Beard J."/>
            <person name="Benny G.L."/>
            <person name="Blankenship S."/>
            <person name="Bonito G."/>
            <person name="Cuomo C."/>
            <person name="Desiro A."/>
            <person name="Gervers K.A."/>
            <person name="Hundley H."/>
            <person name="Kuo A."/>
            <person name="LaButti K."/>
            <person name="Lang B.F."/>
            <person name="Lipzen A."/>
            <person name="O'Donnell K."/>
            <person name="Pangilinan J."/>
            <person name="Reynolds N."/>
            <person name="Sandor L."/>
            <person name="Smith M.E."/>
            <person name="Tsang A."/>
            <person name="Grigoriev I.V."/>
            <person name="Stajich J.E."/>
            <person name="Spatafora J.W."/>
        </authorList>
    </citation>
    <scope>NUCLEOTIDE SEQUENCE</scope>
    <source>
        <strain evidence="1">RSA 2281</strain>
    </source>
</reference>
<evidence type="ECO:0000313" key="1">
    <source>
        <dbReference type="EMBL" id="KAI9278412.1"/>
    </source>
</evidence>
<keyword evidence="2" id="KW-1185">Reference proteome</keyword>
<organism evidence="1 2">
    <name type="scientific">Phascolomyces articulosus</name>
    <dbReference type="NCBI Taxonomy" id="60185"/>
    <lineage>
        <taxon>Eukaryota</taxon>
        <taxon>Fungi</taxon>
        <taxon>Fungi incertae sedis</taxon>
        <taxon>Mucoromycota</taxon>
        <taxon>Mucoromycotina</taxon>
        <taxon>Mucoromycetes</taxon>
        <taxon>Mucorales</taxon>
        <taxon>Lichtheimiaceae</taxon>
        <taxon>Phascolomyces</taxon>
    </lineage>
</organism>
<comment type="caution">
    <text evidence="1">The sequence shown here is derived from an EMBL/GenBank/DDBJ whole genome shotgun (WGS) entry which is preliminary data.</text>
</comment>
<sequence length="62" mass="7713">MRMHQMLYFLRSHTLLEDLWHELVICIHHSFLHFCVCMCMQEYKVFYTINCQLESVPFCRTR</sequence>
<name>A0AAD5PK99_9FUNG</name>
<accession>A0AAD5PK99</accession>
<dbReference type="Proteomes" id="UP001209540">
    <property type="component" value="Unassembled WGS sequence"/>
</dbReference>
<dbReference type="AlphaFoldDB" id="A0AAD5PK99"/>
<dbReference type="EMBL" id="JAIXMP010000001">
    <property type="protein sequence ID" value="KAI9278412.1"/>
    <property type="molecule type" value="Genomic_DNA"/>
</dbReference>
<evidence type="ECO:0000313" key="2">
    <source>
        <dbReference type="Proteomes" id="UP001209540"/>
    </source>
</evidence>
<proteinExistence type="predicted"/>